<evidence type="ECO:0000256" key="7">
    <source>
        <dbReference type="PROSITE-ProRule" id="PRU10141"/>
    </source>
</evidence>
<keyword evidence="3" id="KW-0808">Transferase</keyword>
<dbReference type="InterPro" id="IPR000961">
    <property type="entry name" value="AGC-kinase_C"/>
</dbReference>
<keyword evidence="4 7" id="KW-0547">Nucleotide-binding</keyword>
<dbReference type="PANTHER" id="PTHR24351">
    <property type="entry name" value="RIBOSOMAL PROTEIN S6 KINASE"/>
    <property type="match status" value="1"/>
</dbReference>
<dbReference type="InterPro" id="IPR008271">
    <property type="entry name" value="Ser/Thr_kinase_AS"/>
</dbReference>
<evidence type="ECO:0000256" key="2">
    <source>
        <dbReference type="ARBA" id="ARBA00022553"/>
    </source>
</evidence>
<feature type="domain" description="Protein kinase" evidence="9">
    <location>
        <begin position="67"/>
        <end position="327"/>
    </location>
</feature>
<evidence type="ECO:0000256" key="8">
    <source>
        <dbReference type="SAM" id="MobiDB-lite"/>
    </source>
</evidence>
<dbReference type="Proteomes" id="UP001168821">
    <property type="component" value="Unassembled WGS sequence"/>
</dbReference>
<sequence length="581" mass="65336">MAGIFDIEIHDGQPENSDDEDDAIDITEDQYDEQPDVSDMVDTAYTERVQVDEKSVNKGKKIGNEDFRILSVLGKGGYGKVFQVIKETGADKESIYAMKILHKASIVRNQKDTAHTKAERNILEAVKHPFIVELIYAYQTNGKLYLILEFLQGGELFTMLEKEGLLLEETAIFYLSEILLAIEHLHFLGIVYRDLKPENVLLDSKGHVKLTDFGLCKEHIRDGVLTHTFCGTIEYMAPEILTRSGHGKEVDWWSFGALCYDMLTGAPPFQGDNRKKTIEKILRGKLFLPPYLTQDSKDLIRKLLKRQVSARLGTVDGASAIKGHSFFKNVNWEDVLAKRVTPPVPESMLKKNQDDTSNFDNKFTKQTPVDSPDDSLLSESANEVFKGFTYVAPSVLEEVYKSSVKSRPPRRQPRIERNFSNDAAAAVAAPAHIVDHNYVNNHAVAGPSRSQFQPYNNSRVGVDNSYINNPRVVRNFQPFNQLDNQMMGPRGIPVNVNNHVMAGQPRVINHFQPFNQLDNHHGFGGPAHAINMDTNSVRLDNYQRGGGGFATQGVRNANNDDLMFIDRRLSMMDVSNDLPPV</sequence>
<comment type="caution">
    <text evidence="11">The sequence shown here is derived from an EMBL/GenBank/DDBJ whole genome shotgun (WGS) entry which is preliminary data.</text>
</comment>
<dbReference type="GO" id="GO:0005524">
    <property type="term" value="F:ATP binding"/>
    <property type="evidence" value="ECO:0007669"/>
    <property type="project" value="UniProtKB-UniRule"/>
</dbReference>
<protein>
    <recommendedName>
        <fullName evidence="13">Non-specific serine/threonine protein kinase</fullName>
    </recommendedName>
</protein>
<dbReference type="SMART" id="SM00220">
    <property type="entry name" value="S_TKc"/>
    <property type="match status" value="1"/>
</dbReference>
<evidence type="ECO:0000256" key="5">
    <source>
        <dbReference type="ARBA" id="ARBA00022777"/>
    </source>
</evidence>
<dbReference type="Gene3D" id="3.30.200.20">
    <property type="entry name" value="Phosphorylase Kinase, domain 1"/>
    <property type="match status" value="1"/>
</dbReference>
<evidence type="ECO:0000313" key="11">
    <source>
        <dbReference type="EMBL" id="KAJ3659988.1"/>
    </source>
</evidence>
<accession>A0AA38IRC6</accession>
<dbReference type="SMART" id="SM00133">
    <property type="entry name" value="S_TK_X"/>
    <property type="match status" value="1"/>
</dbReference>
<dbReference type="PROSITE" id="PS50011">
    <property type="entry name" value="PROTEIN_KINASE_DOM"/>
    <property type="match status" value="1"/>
</dbReference>
<evidence type="ECO:0000256" key="3">
    <source>
        <dbReference type="ARBA" id="ARBA00022679"/>
    </source>
</evidence>
<dbReference type="Gene3D" id="1.10.510.10">
    <property type="entry name" value="Transferase(Phosphotransferase) domain 1"/>
    <property type="match status" value="1"/>
</dbReference>
<keyword evidence="6 7" id="KW-0067">ATP-binding</keyword>
<evidence type="ECO:0000259" key="10">
    <source>
        <dbReference type="PROSITE" id="PS51285"/>
    </source>
</evidence>
<keyword evidence="5" id="KW-0418">Kinase</keyword>
<evidence type="ECO:0008006" key="13">
    <source>
        <dbReference type="Google" id="ProtNLM"/>
    </source>
</evidence>
<dbReference type="InterPro" id="IPR017441">
    <property type="entry name" value="Protein_kinase_ATP_BS"/>
</dbReference>
<dbReference type="InterPro" id="IPR017892">
    <property type="entry name" value="Pkinase_C"/>
</dbReference>
<dbReference type="EMBL" id="JALNTZ010000003">
    <property type="protein sequence ID" value="KAJ3659988.1"/>
    <property type="molecule type" value="Genomic_DNA"/>
</dbReference>
<dbReference type="Pfam" id="PF00433">
    <property type="entry name" value="Pkinase_C"/>
    <property type="match status" value="1"/>
</dbReference>
<organism evidence="11 12">
    <name type="scientific">Zophobas morio</name>
    <dbReference type="NCBI Taxonomy" id="2755281"/>
    <lineage>
        <taxon>Eukaryota</taxon>
        <taxon>Metazoa</taxon>
        <taxon>Ecdysozoa</taxon>
        <taxon>Arthropoda</taxon>
        <taxon>Hexapoda</taxon>
        <taxon>Insecta</taxon>
        <taxon>Pterygota</taxon>
        <taxon>Neoptera</taxon>
        <taxon>Endopterygota</taxon>
        <taxon>Coleoptera</taxon>
        <taxon>Polyphaga</taxon>
        <taxon>Cucujiformia</taxon>
        <taxon>Tenebrionidae</taxon>
        <taxon>Zophobas</taxon>
    </lineage>
</organism>
<dbReference type="InterPro" id="IPR000719">
    <property type="entry name" value="Prot_kinase_dom"/>
</dbReference>
<dbReference type="PROSITE" id="PS00107">
    <property type="entry name" value="PROTEIN_KINASE_ATP"/>
    <property type="match status" value="1"/>
</dbReference>
<gene>
    <name evidence="11" type="ORF">Zmor_011647</name>
</gene>
<evidence type="ECO:0000256" key="6">
    <source>
        <dbReference type="ARBA" id="ARBA00022840"/>
    </source>
</evidence>
<dbReference type="FunFam" id="3.30.200.20:FF:000587">
    <property type="entry name" value="Non-specific serine/threonine protein kinase"/>
    <property type="match status" value="1"/>
</dbReference>
<proteinExistence type="predicted"/>
<evidence type="ECO:0000259" key="9">
    <source>
        <dbReference type="PROSITE" id="PS50011"/>
    </source>
</evidence>
<keyword evidence="1" id="KW-0723">Serine/threonine-protein kinase</keyword>
<keyword evidence="2" id="KW-0597">Phosphoprotein</keyword>
<dbReference type="Pfam" id="PF00069">
    <property type="entry name" value="Pkinase"/>
    <property type="match status" value="1"/>
</dbReference>
<feature type="domain" description="AGC-kinase C-terminal" evidence="10">
    <location>
        <begin position="328"/>
        <end position="400"/>
    </location>
</feature>
<dbReference type="PROSITE" id="PS00108">
    <property type="entry name" value="PROTEIN_KINASE_ST"/>
    <property type="match status" value="1"/>
</dbReference>
<feature type="compositionally biased region" description="Polar residues" evidence="8">
    <location>
        <begin position="355"/>
        <end position="369"/>
    </location>
</feature>
<dbReference type="SUPFAM" id="SSF56112">
    <property type="entry name" value="Protein kinase-like (PK-like)"/>
    <property type="match status" value="1"/>
</dbReference>
<evidence type="ECO:0000313" key="12">
    <source>
        <dbReference type="Proteomes" id="UP001168821"/>
    </source>
</evidence>
<dbReference type="AlphaFoldDB" id="A0AA38IRC6"/>
<feature type="region of interest" description="Disordered" evidence="8">
    <location>
        <begin position="346"/>
        <end position="376"/>
    </location>
</feature>
<feature type="binding site" evidence="7">
    <location>
        <position position="99"/>
    </location>
    <ligand>
        <name>ATP</name>
        <dbReference type="ChEBI" id="CHEBI:30616"/>
    </ligand>
</feature>
<name>A0AA38IRC6_9CUCU</name>
<dbReference type="PROSITE" id="PS51285">
    <property type="entry name" value="AGC_KINASE_CTER"/>
    <property type="match status" value="1"/>
</dbReference>
<dbReference type="InterPro" id="IPR011009">
    <property type="entry name" value="Kinase-like_dom_sf"/>
</dbReference>
<keyword evidence="12" id="KW-1185">Reference proteome</keyword>
<reference evidence="11" key="1">
    <citation type="journal article" date="2023" name="G3 (Bethesda)">
        <title>Whole genome assemblies of Zophobas morio and Tenebrio molitor.</title>
        <authorList>
            <person name="Kaur S."/>
            <person name="Stinson S.A."/>
            <person name="diCenzo G.C."/>
        </authorList>
    </citation>
    <scope>NUCLEOTIDE SEQUENCE</scope>
    <source>
        <strain evidence="11">QUZm001</strain>
    </source>
</reference>
<dbReference type="GO" id="GO:0004674">
    <property type="term" value="F:protein serine/threonine kinase activity"/>
    <property type="evidence" value="ECO:0007669"/>
    <property type="project" value="UniProtKB-KW"/>
</dbReference>
<evidence type="ECO:0000256" key="1">
    <source>
        <dbReference type="ARBA" id="ARBA00022527"/>
    </source>
</evidence>
<dbReference type="FunFam" id="1.10.510.10:FF:000048">
    <property type="entry name" value="Protein kinase C"/>
    <property type="match status" value="1"/>
</dbReference>
<evidence type="ECO:0000256" key="4">
    <source>
        <dbReference type="ARBA" id="ARBA00022741"/>
    </source>
</evidence>